<dbReference type="CDD" id="cd03443">
    <property type="entry name" value="PaaI_thioesterase"/>
    <property type="match status" value="1"/>
</dbReference>
<dbReference type="InterPro" id="IPR029069">
    <property type="entry name" value="HotDog_dom_sf"/>
</dbReference>
<dbReference type="EMBL" id="LHUR01000005">
    <property type="protein sequence ID" value="KOA21441.1"/>
    <property type="molecule type" value="Genomic_DNA"/>
</dbReference>
<dbReference type="NCBIfam" id="TIGR00369">
    <property type="entry name" value="unchar_dom_1"/>
    <property type="match status" value="1"/>
</dbReference>
<evidence type="ECO:0000259" key="2">
    <source>
        <dbReference type="Pfam" id="PF03061"/>
    </source>
</evidence>
<name>A0A0L6ZEN8_9CLOT</name>
<dbReference type="InterPro" id="IPR052723">
    <property type="entry name" value="Acyl-CoA_thioesterase_PaaI"/>
</dbReference>
<evidence type="ECO:0000313" key="3">
    <source>
        <dbReference type="EMBL" id="KOA21441.1"/>
    </source>
</evidence>
<keyword evidence="4" id="KW-1185">Reference proteome</keyword>
<dbReference type="EC" id="3.1.2.-" evidence="3"/>
<sequence>MNTDMLKFVENDRFAKFIGIKLIEVRPAYAIAQMEITENHLNGLNLVQGGAIFTLADYAFAAASNSKGFATVSINTNISFLKSPIGKILTAEAKEISSSKSICIYNIDVFDEDNTLIATLSSTGFIKR</sequence>
<dbReference type="RefSeq" id="WP_052219721.1">
    <property type="nucleotide sequence ID" value="NZ_LHUR01000005.1"/>
</dbReference>
<feature type="domain" description="Thioesterase" evidence="2">
    <location>
        <begin position="47"/>
        <end position="117"/>
    </location>
</feature>
<accession>A0A0L6ZEN8</accession>
<dbReference type="STRING" id="36844.SAMN04488501_105112"/>
<gene>
    <name evidence="3" type="primary">paaI</name>
    <name evidence="3" type="ORF">CLHOM_01120</name>
</gene>
<dbReference type="InterPro" id="IPR003736">
    <property type="entry name" value="PAAI_dom"/>
</dbReference>
<dbReference type="SUPFAM" id="SSF54637">
    <property type="entry name" value="Thioesterase/thiol ester dehydrase-isomerase"/>
    <property type="match status" value="1"/>
</dbReference>
<dbReference type="InterPro" id="IPR006683">
    <property type="entry name" value="Thioestr_dom"/>
</dbReference>
<dbReference type="Proteomes" id="UP000037043">
    <property type="component" value="Unassembled WGS sequence"/>
</dbReference>
<evidence type="ECO:0000256" key="1">
    <source>
        <dbReference type="ARBA" id="ARBA00022801"/>
    </source>
</evidence>
<proteinExistence type="predicted"/>
<organism evidence="3 4">
    <name type="scientific">Clostridium homopropionicum DSM 5847</name>
    <dbReference type="NCBI Taxonomy" id="1121318"/>
    <lineage>
        <taxon>Bacteria</taxon>
        <taxon>Bacillati</taxon>
        <taxon>Bacillota</taxon>
        <taxon>Clostridia</taxon>
        <taxon>Eubacteriales</taxon>
        <taxon>Clostridiaceae</taxon>
        <taxon>Clostridium</taxon>
    </lineage>
</organism>
<dbReference type="GO" id="GO:0016289">
    <property type="term" value="F:acyl-CoA hydrolase activity"/>
    <property type="evidence" value="ECO:0007669"/>
    <property type="project" value="UniProtKB-ARBA"/>
</dbReference>
<dbReference type="PANTHER" id="PTHR42856:SF1">
    <property type="entry name" value="ACYL-COENZYME A THIOESTERASE PAAI"/>
    <property type="match status" value="1"/>
</dbReference>
<reference evidence="4" key="1">
    <citation type="submission" date="2015-08" db="EMBL/GenBank/DDBJ databases">
        <title>Genome sequence of the strict anaerobe Clostridium homopropionicum LuHBu1 (DSM 5847T).</title>
        <authorList>
            <person name="Poehlein A."/>
            <person name="Beck M."/>
            <person name="Schiel-Bengelsdorf B."/>
            <person name="Bengelsdorf F.R."/>
            <person name="Daniel R."/>
            <person name="Duerre P."/>
        </authorList>
    </citation>
    <scope>NUCLEOTIDE SEQUENCE [LARGE SCALE GENOMIC DNA]</scope>
    <source>
        <strain evidence="4">DSM 5847</strain>
    </source>
</reference>
<evidence type="ECO:0000313" key="4">
    <source>
        <dbReference type="Proteomes" id="UP000037043"/>
    </source>
</evidence>
<dbReference type="PANTHER" id="PTHR42856">
    <property type="entry name" value="ACYL-COENZYME A THIOESTERASE PAAI"/>
    <property type="match status" value="1"/>
</dbReference>
<dbReference type="Gene3D" id="3.10.129.10">
    <property type="entry name" value="Hotdog Thioesterase"/>
    <property type="match status" value="1"/>
</dbReference>
<protein>
    <submittedName>
        <fullName evidence="3">Acyl-coenzyme A thioesterase PaaI</fullName>
        <ecNumber evidence="3">3.1.2.-</ecNumber>
    </submittedName>
</protein>
<dbReference type="PATRIC" id="fig|1121318.3.peg.111"/>
<keyword evidence="1 3" id="KW-0378">Hydrolase</keyword>
<comment type="caution">
    <text evidence="3">The sequence shown here is derived from an EMBL/GenBank/DDBJ whole genome shotgun (WGS) entry which is preliminary data.</text>
</comment>
<dbReference type="AlphaFoldDB" id="A0A0L6ZEN8"/>
<dbReference type="Pfam" id="PF03061">
    <property type="entry name" value="4HBT"/>
    <property type="match status" value="1"/>
</dbReference>